<dbReference type="AlphaFoldDB" id="A0A1M4Z5G7"/>
<accession>A0A1M4Z5G7</accession>
<evidence type="ECO:0000313" key="1">
    <source>
        <dbReference type="EMBL" id="SHF13294.1"/>
    </source>
</evidence>
<dbReference type="RefSeq" id="WP_072897659.1">
    <property type="nucleotide sequence ID" value="NZ_FQVM01000037.1"/>
</dbReference>
<dbReference type="EMBL" id="FQVM01000037">
    <property type="protein sequence ID" value="SHF13294.1"/>
    <property type="molecule type" value="Genomic_DNA"/>
</dbReference>
<dbReference type="OrthoDB" id="1624765at2"/>
<dbReference type="Proteomes" id="UP000184035">
    <property type="component" value="Unassembled WGS sequence"/>
</dbReference>
<dbReference type="Pfam" id="PF09719">
    <property type="entry name" value="C_GCAxxG_C_C"/>
    <property type="match status" value="1"/>
</dbReference>
<dbReference type="InterPro" id="IPR010181">
    <property type="entry name" value="CGCAxxGCC_motif"/>
</dbReference>
<gene>
    <name evidence="1" type="ORF">SAMN05443638_13718</name>
</gene>
<sequence>MSRILEIRSEGYNCAETLIKIFNEEKNLNIPVSIGTPFGSGMCVAESCGAVTGALIVIGAIEGRESADKPNDTRKYAKEIIKRFKEKYGTIDCGALKRDKISCNELIEFAYNTINEII</sequence>
<dbReference type="STRING" id="1533.SAMN05443638_13718"/>
<dbReference type="NCBIfam" id="TIGR01909">
    <property type="entry name" value="C_GCAxxG_C_C"/>
    <property type="match status" value="1"/>
</dbReference>
<reference evidence="1 2" key="1">
    <citation type="submission" date="2016-11" db="EMBL/GenBank/DDBJ databases">
        <authorList>
            <person name="Jaros S."/>
            <person name="Januszkiewicz K."/>
            <person name="Wedrychowicz H."/>
        </authorList>
    </citation>
    <scope>NUCLEOTIDE SEQUENCE [LARGE SCALE GENOMIC DNA]</scope>
    <source>
        <strain evidence="1 2">DSM 2631</strain>
    </source>
</reference>
<evidence type="ECO:0000313" key="2">
    <source>
        <dbReference type="Proteomes" id="UP000184035"/>
    </source>
</evidence>
<organism evidence="1 2">
    <name type="scientific">Clostridium fallax</name>
    <dbReference type="NCBI Taxonomy" id="1533"/>
    <lineage>
        <taxon>Bacteria</taxon>
        <taxon>Bacillati</taxon>
        <taxon>Bacillota</taxon>
        <taxon>Clostridia</taxon>
        <taxon>Eubacteriales</taxon>
        <taxon>Clostridiaceae</taxon>
        <taxon>Clostridium</taxon>
    </lineage>
</organism>
<keyword evidence="2" id="KW-1185">Reference proteome</keyword>
<proteinExistence type="predicted"/>
<name>A0A1M4Z5G7_9CLOT</name>
<protein>
    <submittedName>
        <fullName evidence="1">C_GCAxxG_C_C family probable redox protein</fullName>
    </submittedName>
</protein>